<dbReference type="InterPro" id="IPR034593">
    <property type="entry name" value="DgoD-like"/>
</dbReference>
<reference evidence="3" key="2">
    <citation type="submission" date="2019-02" db="EMBL/GenBank/DDBJ databases">
        <title>Granulicella sibirica sp. nov., a psychrotolerant acidobacterium isolated from an organic soil layer in forested tundra, West Siberia.</title>
        <authorList>
            <person name="Oshkin I.Y."/>
            <person name="Kulichevskaya I.S."/>
            <person name="Rijpstra W.I.C."/>
            <person name="Sinninghe Damste J.S."/>
            <person name="Rakitin A.L."/>
            <person name="Ravin N.V."/>
            <person name="Dedysh S.N."/>
        </authorList>
    </citation>
    <scope>NUCLEOTIDE SEQUENCE [LARGE SCALE GENOMIC DNA]</scope>
    <source>
        <strain evidence="3">AF10</strain>
    </source>
</reference>
<evidence type="ECO:0000259" key="1">
    <source>
        <dbReference type="SMART" id="SM00922"/>
    </source>
</evidence>
<organism evidence="2 3">
    <name type="scientific">Granulicella sibirica</name>
    <dbReference type="NCBI Taxonomy" id="2479048"/>
    <lineage>
        <taxon>Bacteria</taxon>
        <taxon>Pseudomonadati</taxon>
        <taxon>Acidobacteriota</taxon>
        <taxon>Terriglobia</taxon>
        <taxon>Terriglobales</taxon>
        <taxon>Acidobacteriaceae</taxon>
        <taxon>Granulicella</taxon>
    </lineage>
</organism>
<dbReference type="SUPFAM" id="SSF54826">
    <property type="entry name" value="Enolase N-terminal domain-like"/>
    <property type="match status" value="1"/>
</dbReference>
<dbReference type="SUPFAM" id="SSF51604">
    <property type="entry name" value="Enolase C-terminal domain-like"/>
    <property type="match status" value="1"/>
</dbReference>
<proteinExistence type="predicted"/>
<evidence type="ECO:0000313" key="2">
    <source>
        <dbReference type="EMBL" id="RXH58602.1"/>
    </source>
</evidence>
<reference evidence="2 3" key="1">
    <citation type="submission" date="2018-11" db="EMBL/GenBank/DDBJ databases">
        <authorList>
            <person name="Mardanov A.V."/>
            <person name="Ravin N.V."/>
            <person name="Dedysh S.N."/>
        </authorList>
    </citation>
    <scope>NUCLEOTIDE SEQUENCE [LARGE SCALE GENOMIC DNA]</scope>
    <source>
        <strain evidence="2 3">AF10</strain>
    </source>
</reference>
<dbReference type="InterPro" id="IPR036849">
    <property type="entry name" value="Enolase-like_C_sf"/>
</dbReference>
<keyword evidence="3" id="KW-1185">Reference proteome</keyword>
<dbReference type="InterPro" id="IPR006311">
    <property type="entry name" value="TAT_signal"/>
</dbReference>
<dbReference type="InterPro" id="IPR013341">
    <property type="entry name" value="Mandelate_racemase_N_dom"/>
</dbReference>
<dbReference type="Pfam" id="PF02746">
    <property type="entry name" value="MR_MLE_N"/>
    <property type="match status" value="1"/>
</dbReference>
<dbReference type="SFLD" id="SFLDS00001">
    <property type="entry name" value="Enolase"/>
    <property type="match status" value="1"/>
</dbReference>
<dbReference type="EMBL" id="RDSM01000001">
    <property type="protein sequence ID" value="RXH58602.1"/>
    <property type="molecule type" value="Genomic_DNA"/>
</dbReference>
<dbReference type="PROSITE" id="PS51318">
    <property type="entry name" value="TAT"/>
    <property type="match status" value="1"/>
</dbReference>
<dbReference type="SMART" id="SM00922">
    <property type="entry name" value="MR_MLE"/>
    <property type="match status" value="1"/>
</dbReference>
<dbReference type="Proteomes" id="UP000289437">
    <property type="component" value="Unassembled WGS sequence"/>
</dbReference>
<dbReference type="RefSeq" id="WP_128912567.1">
    <property type="nucleotide sequence ID" value="NZ_RDSM01000001.1"/>
</dbReference>
<dbReference type="AlphaFoldDB" id="A0A4Q0T6I2"/>
<name>A0A4Q0T6I2_9BACT</name>
<gene>
    <name evidence="2" type="ORF">GRAN_1912</name>
</gene>
<accession>A0A4Q0T6I2</accession>
<dbReference type="PANTHER" id="PTHR48080:SF6">
    <property type="entry name" value="STARVATION-SENSING PROTEIN RSPA"/>
    <property type="match status" value="1"/>
</dbReference>
<feature type="domain" description="Mandelate racemase/muconate lactonizing enzyme C-terminal" evidence="1">
    <location>
        <begin position="170"/>
        <end position="295"/>
    </location>
</feature>
<sequence>MPIERRQILKSLAGAGLAGLAHPVLRAQEQVARATRGMPAPHIKDISVIECEPAGSRLTVVKIATDQDGLYGYGCATFTQRADLVKPAVERYLKPLLMGRTTDRIEDIWQTCYDSSYWKNGPILNNAISGIDQALWDIKGRQAGMPVYQLAGGKCREAVDTYGHADGPEYSDVVAAARKYMAEGFRNVRVQVGLPGMAGYGSARNNANTLKPLHDKPLFEPAYAMRRGLKLLEICRQELGEEVGLLHDMHERYTPNQAVEFCKQAEKFNLFFAEDPLSPEDIDYFKQIRQNCATPLAMGELFNSPHEWQPLIAGRLIDYIRCHVSQVGGFTPARKIAIMAEQFGVKTAWHGPGDVSPIGHMAQITLDIVSTNFGIQEYSPFNQRSQEIFKGCPEMRDGYLYVNEKPGWGIEIDEKEAAKSPFTPGRGNLNGGWGEIRKLDGTIIKQ</sequence>
<dbReference type="OrthoDB" id="9775391at2"/>
<dbReference type="Pfam" id="PF13378">
    <property type="entry name" value="MR_MLE_C"/>
    <property type="match status" value="1"/>
</dbReference>
<dbReference type="InterPro" id="IPR013342">
    <property type="entry name" value="Mandelate_racemase_C"/>
</dbReference>
<evidence type="ECO:0000313" key="3">
    <source>
        <dbReference type="Proteomes" id="UP000289437"/>
    </source>
</evidence>
<dbReference type="InterPro" id="IPR029065">
    <property type="entry name" value="Enolase_C-like"/>
</dbReference>
<dbReference type="InterPro" id="IPR029017">
    <property type="entry name" value="Enolase-like_N"/>
</dbReference>
<protein>
    <submittedName>
        <fullName evidence="2">Starvation sensing protein RspA</fullName>
    </submittedName>
</protein>
<dbReference type="PANTHER" id="PTHR48080">
    <property type="entry name" value="D-GALACTONATE DEHYDRATASE-RELATED"/>
    <property type="match status" value="1"/>
</dbReference>
<dbReference type="GO" id="GO:0000287">
    <property type="term" value="F:magnesium ion binding"/>
    <property type="evidence" value="ECO:0007669"/>
    <property type="project" value="UniProtKB-ARBA"/>
</dbReference>
<comment type="caution">
    <text evidence="2">The sequence shown here is derived from an EMBL/GenBank/DDBJ whole genome shotgun (WGS) entry which is preliminary data.</text>
</comment>
<dbReference type="Gene3D" id="3.30.390.10">
    <property type="entry name" value="Enolase-like, N-terminal domain"/>
    <property type="match status" value="1"/>
</dbReference>
<dbReference type="Gene3D" id="3.20.20.120">
    <property type="entry name" value="Enolase-like C-terminal domain"/>
    <property type="match status" value="1"/>
</dbReference>